<dbReference type="SUPFAM" id="SSF52540">
    <property type="entry name" value="P-loop containing nucleoside triphosphate hydrolases"/>
    <property type="match status" value="1"/>
</dbReference>
<organism evidence="1 2">
    <name type="scientific">Aeromonas piscicola</name>
    <dbReference type="NCBI Taxonomy" id="600645"/>
    <lineage>
        <taxon>Bacteria</taxon>
        <taxon>Pseudomonadati</taxon>
        <taxon>Pseudomonadota</taxon>
        <taxon>Gammaproteobacteria</taxon>
        <taxon>Aeromonadales</taxon>
        <taxon>Aeromonadaceae</taxon>
        <taxon>Aeromonas</taxon>
    </lineage>
</organism>
<evidence type="ECO:0000313" key="1">
    <source>
        <dbReference type="EMBL" id="MDM5129727.1"/>
    </source>
</evidence>
<dbReference type="InterPro" id="IPR027417">
    <property type="entry name" value="P-loop_NTPase"/>
</dbReference>
<name>A0ABT7Q719_9GAMM</name>
<protein>
    <submittedName>
        <fullName evidence="1">Uncharacterized protein</fullName>
    </submittedName>
</protein>
<accession>A0ABT7Q719</accession>
<dbReference type="Gene3D" id="3.40.50.300">
    <property type="entry name" value="P-loop containing nucleotide triphosphate hydrolases"/>
    <property type="match status" value="1"/>
</dbReference>
<gene>
    <name evidence="1" type="ORF">OB962_01755</name>
</gene>
<evidence type="ECO:0000313" key="2">
    <source>
        <dbReference type="Proteomes" id="UP001168109"/>
    </source>
</evidence>
<keyword evidence="2" id="KW-1185">Reference proteome</keyword>
<dbReference type="Proteomes" id="UP001168109">
    <property type="component" value="Unassembled WGS sequence"/>
</dbReference>
<reference evidence="1" key="1">
    <citation type="submission" date="2024-05" db="EMBL/GenBank/DDBJ databases">
        <title>WGS of Aeromonas isolates.</title>
        <authorList>
            <person name="Lee H."/>
        </authorList>
    </citation>
    <scope>NUCLEOTIDE SEQUENCE</scope>
    <source>
        <strain evidence="1">LP308</strain>
    </source>
</reference>
<dbReference type="EMBL" id="JAOPLU010000001">
    <property type="protein sequence ID" value="MDM5129727.1"/>
    <property type="molecule type" value="Genomic_DNA"/>
</dbReference>
<sequence>MYFDVTVITGYRVGTDSLCKYISKHPSIYCPGYYGTKFRANTYSDKTFTDIISCKRNVFIWHDIDVDFIYSGDIPLKNNNLIHPIRHPYEQAIASYNSFLQQLVLDNKEAPDVEEYILRNGELYFNSSLRYSKYYDKYEKVKIVDFSELARCSVNRTMNDIYQWLGVEECANFVDDLAFKKNYIDTFLEKSPLQISYKGIYWTIHFVRLVDFIPKYFYKIGSINTDDFGMLAMCMTKDELYINRAQYNGIIAKELEFIIESHFSKWSDELNHKLDFFMMKKINSLPQKIYSLIDNECKSDYEKIIEYYPKIEMLWRDKWI</sequence>
<dbReference type="RefSeq" id="WP_290040554.1">
    <property type="nucleotide sequence ID" value="NZ_JAOPLU010000001.1"/>
</dbReference>
<comment type="caution">
    <text evidence="1">The sequence shown here is derived from an EMBL/GenBank/DDBJ whole genome shotgun (WGS) entry which is preliminary data.</text>
</comment>
<proteinExistence type="predicted"/>